<evidence type="ECO:0000313" key="3">
    <source>
        <dbReference type="Proteomes" id="UP001500804"/>
    </source>
</evidence>
<dbReference type="Proteomes" id="UP001500804">
    <property type="component" value="Unassembled WGS sequence"/>
</dbReference>
<dbReference type="InterPro" id="IPR025668">
    <property type="entry name" value="Tnp_DDE_dom"/>
</dbReference>
<feature type="domain" description="Transposase DDE" evidence="1">
    <location>
        <begin position="28"/>
        <end position="201"/>
    </location>
</feature>
<sequence length="206" mass="22840">MTTTVQTAILRLPKIAWTPAINAVGSLREGADVAELTGMLGDLGAAGWPAGMRVIVRRERPHPGAQLSFTDADGWRFQAFATVTRAGQLAHLEARHRAHARVEDRIRCGKSHGLGRLPSRQFAINAAWVELAMTAADLLAWTQTTLLDGELATAEPATLRYRLLHVAARITRGQRRLFIRIDQAWPWRHQLAEAFDLLHALPRPIT</sequence>
<protein>
    <recommendedName>
        <fullName evidence="1">Transposase DDE domain-containing protein</fullName>
    </recommendedName>
</protein>
<dbReference type="Pfam" id="PF13701">
    <property type="entry name" value="DDE_Tnp_1_4"/>
    <property type="match status" value="1"/>
</dbReference>
<comment type="caution">
    <text evidence="2">The sequence shown here is derived from an EMBL/GenBank/DDBJ whole genome shotgun (WGS) entry which is preliminary data.</text>
</comment>
<accession>A0ABP9NVE2</accession>
<proteinExistence type="predicted"/>
<reference evidence="3" key="1">
    <citation type="journal article" date="2019" name="Int. J. Syst. Evol. Microbiol.">
        <title>The Global Catalogue of Microorganisms (GCM) 10K type strain sequencing project: providing services to taxonomists for standard genome sequencing and annotation.</title>
        <authorList>
            <consortium name="The Broad Institute Genomics Platform"/>
            <consortium name="The Broad Institute Genome Sequencing Center for Infectious Disease"/>
            <person name="Wu L."/>
            <person name="Ma J."/>
        </authorList>
    </citation>
    <scope>NUCLEOTIDE SEQUENCE [LARGE SCALE GENOMIC DNA]</scope>
    <source>
        <strain evidence="3">JCM 18302</strain>
    </source>
</reference>
<keyword evidence="3" id="KW-1185">Reference proteome</keyword>
<organism evidence="2 3">
    <name type="scientific">Pseudonocardia adelaidensis</name>
    <dbReference type="NCBI Taxonomy" id="648754"/>
    <lineage>
        <taxon>Bacteria</taxon>
        <taxon>Bacillati</taxon>
        <taxon>Actinomycetota</taxon>
        <taxon>Actinomycetes</taxon>
        <taxon>Pseudonocardiales</taxon>
        <taxon>Pseudonocardiaceae</taxon>
        <taxon>Pseudonocardia</taxon>
    </lineage>
</organism>
<evidence type="ECO:0000313" key="2">
    <source>
        <dbReference type="EMBL" id="GAA5129255.1"/>
    </source>
</evidence>
<gene>
    <name evidence="2" type="ORF">GCM10023320_49470</name>
</gene>
<name>A0ABP9NVE2_9PSEU</name>
<dbReference type="EMBL" id="BAABJO010000020">
    <property type="protein sequence ID" value="GAA5129255.1"/>
    <property type="molecule type" value="Genomic_DNA"/>
</dbReference>
<evidence type="ECO:0000259" key="1">
    <source>
        <dbReference type="Pfam" id="PF13701"/>
    </source>
</evidence>